<keyword evidence="8" id="KW-1185">Reference proteome</keyword>
<feature type="chain" id="PRO_5043088318" description="S-protein homolog" evidence="6">
    <location>
        <begin position="24"/>
        <end position="147"/>
    </location>
</feature>
<dbReference type="GO" id="GO:0060320">
    <property type="term" value="P:rejection of self pollen"/>
    <property type="evidence" value="ECO:0007669"/>
    <property type="project" value="UniProtKB-KW"/>
</dbReference>
<evidence type="ECO:0000256" key="5">
    <source>
        <dbReference type="ARBA" id="ARBA00022729"/>
    </source>
</evidence>
<dbReference type="PANTHER" id="PTHR31232">
    <property type="match status" value="1"/>
</dbReference>
<evidence type="ECO:0000256" key="6">
    <source>
        <dbReference type="RuleBase" id="RU367044"/>
    </source>
</evidence>
<name>A0AAV9M786_9SOLN</name>
<feature type="signal peptide" evidence="6">
    <location>
        <begin position="1"/>
        <end position="23"/>
    </location>
</feature>
<sequence length="147" mass="17706">MALSFINIFYLLLLITPLDLSLAKTCIFSDKYQVHVINKLPSNSPQLKIHCASKNDDFGDHYPIVNEDFNWSFCHDVFGQTLYFCHFWWDSKDKVFDVFNNRYYCVDNPDSPNLTNICKWEVRLDGFYLQQYNDTDKTYYMYHYLDW</sequence>
<reference evidence="7 8" key="1">
    <citation type="submission" date="2023-10" db="EMBL/GenBank/DDBJ databases">
        <title>Genome-Wide Identification Analysis in wild type Solanum Pinnatisectum Reveals Some Genes Defensing Phytophthora Infestans.</title>
        <authorList>
            <person name="Sun C."/>
        </authorList>
    </citation>
    <scope>NUCLEOTIDE SEQUENCE [LARGE SCALE GENOMIC DNA]</scope>
    <source>
        <strain evidence="7">LQN</strain>
        <tissue evidence="7">Leaf</tissue>
    </source>
</reference>
<evidence type="ECO:0000256" key="3">
    <source>
        <dbReference type="ARBA" id="ARBA00022471"/>
    </source>
</evidence>
<protein>
    <recommendedName>
        <fullName evidence="6">S-protein homolog</fullName>
    </recommendedName>
</protein>
<comment type="similarity">
    <text evidence="2 6">Belongs to the plant self-incompatibility (S1) protein family.</text>
</comment>
<keyword evidence="3 6" id="KW-0713">Self-incompatibility</keyword>
<dbReference type="EMBL" id="JAWPEI010000003">
    <property type="protein sequence ID" value="KAK4732710.1"/>
    <property type="molecule type" value="Genomic_DNA"/>
</dbReference>
<evidence type="ECO:0000256" key="4">
    <source>
        <dbReference type="ARBA" id="ARBA00022525"/>
    </source>
</evidence>
<dbReference type="AlphaFoldDB" id="A0AAV9M786"/>
<evidence type="ECO:0000256" key="1">
    <source>
        <dbReference type="ARBA" id="ARBA00004613"/>
    </source>
</evidence>
<dbReference type="InterPro" id="IPR010264">
    <property type="entry name" value="Self-incomp_S1"/>
</dbReference>
<accession>A0AAV9M786</accession>
<comment type="caution">
    <text evidence="7">The sequence shown here is derived from an EMBL/GenBank/DDBJ whole genome shotgun (WGS) entry which is preliminary data.</text>
</comment>
<dbReference type="Proteomes" id="UP001311915">
    <property type="component" value="Unassembled WGS sequence"/>
</dbReference>
<proteinExistence type="inferred from homology"/>
<dbReference type="GO" id="GO:0005576">
    <property type="term" value="C:extracellular region"/>
    <property type="evidence" value="ECO:0007669"/>
    <property type="project" value="UniProtKB-SubCell"/>
</dbReference>
<comment type="subcellular location">
    <subcellularLocation>
        <location evidence="1 6">Secreted</location>
    </subcellularLocation>
</comment>
<organism evidence="7 8">
    <name type="scientific">Solanum pinnatisectum</name>
    <name type="common">tansyleaf nightshade</name>
    <dbReference type="NCBI Taxonomy" id="50273"/>
    <lineage>
        <taxon>Eukaryota</taxon>
        <taxon>Viridiplantae</taxon>
        <taxon>Streptophyta</taxon>
        <taxon>Embryophyta</taxon>
        <taxon>Tracheophyta</taxon>
        <taxon>Spermatophyta</taxon>
        <taxon>Magnoliopsida</taxon>
        <taxon>eudicotyledons</taxon>
        <taxon>Gunneridae</taxon>
        <taxon>Pentapetalae</taxon>
        <taxon>asterids</taxon>
        <taxon>lamiids</taxon>
        <taxon>Solanales</taxon>
        <taxon>Solanaceae</taxon>
        <taxon>Solanoideae</taxon>
        <taxon>Solaneae</taxon>
        <taxon>Solanum</taxon>
    </lineage>
</organism>
<dbReference type="Pfam" id="PF05938">
    <property type="entry name" value="Self-incomp_S1"/>
    <property type="match status" value="1"/>
</dbReference>
<keyword evidence="5 6" id="KW-0732">Signal</keyword>
<dbReference type="PANTHER" id="PTHR31232:SF165">
    <property type="entry name" value="S-PROTEIN HOMOLOG"/>
    <property type="match status" value="1"/>
</dbReference>
<gene>
    <name evidence="7" type="ORF">R3W88_025698</name>
</gene>
<evidence type="ECO:0000313" key="7">
    <source>
        <dbReference type="EMBL" id="KAK4732710.1"/>
    </source>
</evidence>
<evidence type="ECO:0000256" key="2">
    <source>
        <dbReference type="ARBA" id="ARBA00005581"/>
    </source>
</evidence>
<keyword evidence="4 6" id="KW-0964">Secreted</keyword>
<evidence type="ECO:0000313" key="8">
    <source>
        <dbReference type="Proteomes" id="UP001311915"/>
    </source>
</evidence>